<feature type="region of interest" description="Disordered" evidence="1">
    <location>
        <begin position="105"/>
        <end position="134"/>
    </location>
</feature>
<dbReference type="AlphaFoldDB" id="A0A1Q9CN93"/>
<accession>A0A1Q9CN93</accession>
<keyword evidence="3" id="KW-1185">Reference proteome</keyword>
<gene>
    <name evidence="2" type="ORF">AK812_SmicGene34713</name>
</gene>
<feature type="region of interest" description="Disordered" evidence="1">
    <location>
        <begin position="47"/>
        <end position="67"/>
    </location>
</feature>
<reference evidence="2 3" key="1">
    <citation type="submission" date="2016-02" db="EMBL/GenBank/DDBJ databases">
        <title>Genome analysis of coral dinoflagellate symbionts highlights evolutionary adaptations to a symbiotic lifestyle.</title>
        <authorList>
            <person name="Aranda M."/>
            <person name="Li Y."/>
            <person name="Liew Y.J."/>
            <person name="Baumgarten S."/>
            <person name="Simakov O."/>
            <person name="Wilson M."/>
            <person name="Piel J."/>
            <person name="Ashoor H."/>
            <person name="Bougouffa S."/>
            <person name="Bajic V.B."/>
            <person name="Ryu T."/>
            <person name="Ravasi T."/>
            <person name="Bayer T."/>
            <person name="Micklem G."/>
            <person name="Kim H."/>
            <person name="Bhak J."/>
            <person name="Lajeunesse T.C."/>
            <person name="Voolstra C.R."/>
        </authorList>
    </citation>
    <scope>NUCLEOTIDE SEQUENCE [LARGE SCALE GENOMIC DNA]</scope>
    <source>
        <strain evidence="2 3">CCMP2467</strain>
    </source>
</reference>
<evidence type="ECO:0000313" key="3">
    <source>
        <dbReference type="Proteomes" id="UP000186817"/>
    </source>
</evidence>
<dbReference type="EMBL" id="LSRX01001044">
    <property type="protein sequence ID" value="OLP84401.1"/>
    <property type="molecule type" value="Genomic_DNA"/>
</dbReference>
<sequence>MGEAFCCDAILVSLLTRTGQPQPGTAAHHGAMLRVAEWRKRAAYPPEIRSGSSCSAPRWAGAGTKQRSGSSETFWRAFDGRRIAVKRHLARAKINPSISRIPMDSDKAASFSELRPPSGTGRTADGIHLQGDQRDQRWAKEQAEKEGREAQQSAWGALILQNASGHQSTPCVDANYDSEKCSAAAAAAVWAGKGRCATQSDENFWQKMSFAHLQRPALLLALKGLSLDLVGFPFGRR</sequence>
<evidence type="ECO:0000313" key="2">
    <source>
        <dbReference type="EMBL" id="OLP84401.1"/>
    </source>
</evidence>
<evidence type="ECO:0000256" key="1">
    <source>
        <dbReference type="SAM" id="MobiDB-lite"/>
    </source>
</evidence>
<protein>
    <submittedName>
        <fullName evidence="2">Uncharacterized protein</fullName>
    </submittedName>
</protein>
<organism evidence="2 3">
    <name type="scientific">Symbiodinium microadriaticum</name>
    <name type="common">Dinoflagellate</name>
    <name type="synonym">Zooxanthella microadriatica</name>
    <dbReference type="NCBI Taxonomy" id="2951"/>
    <lineage>
        <taxon>Eukaryota</taxon>
        <taxon>Sar</taxon>
        <taxon>Alveolata</taxon>
        <taxon>Dinophyceae</taxon>
        <taxon>Suessiales</taxon>
        <taxon>Symbiodiniaceae</taxon>
        <taxon>Symbiodinium</taxon>
    </lineage>
</organism>
<comment type="caution">
    <text evidence="2">The sequence shown here is derived from an EMBL/GenBank/DDBJ whole genome shotgun (WGS) entry which is preliminary data.</text>
</comment>
<proteinExistence type="predicted"/>
<dbReference type="OrthoDB" id="10315755at2759"/>
<name>A0A1Q9CN93_SYMMI</name>
<dbReference type="Proteomes" id="UP000186817">
    <property type="component" value="Unassembled WGS sequence"/>
</dbReference>